<dbReference type="KEGG" id="amaq:GO499_17100"/>
<dbReference type="GO" id="GO:0016020">
    <property type="term" value="C:membrane"/>
    <property type="evidence" value="ECO:0007669"/>
    <property type="project" value="UniProtKB-SubCell"/>
</dbReference>
<accession>A0A6P1T4S5</accession>
<dbReference type="Gene3D" id="1.20.120.550">
    <property type="entry name" value="Membrane associated eicosanoid/glutathione metabolism-like domain"/>
    <property type="match status" value="1"/>
</dbReference>
<sequence length="138" mass="14789">MAEVLPALYVVAFYAGLLGLVHLWLMAAVGMARGKQKVSIGDGGDPFMIRIMRGQANFCENVPITLVFLLIMALLGTPAWVLHLFGITLLAARLIHGWHFTRPDAPGWQRAAGAGLTVLLQFAIVAGLIVHGLNGMMG</sequence>
<dbReference type="Proteomes" id="UP000464495">
    <property type="component" value="Chromosome"/>
</dbReference>
<proteinExistence type="predicted"/>
<evidence type="ECO:0000256" key="5">
    <source>
        <dbReference type="SAM" id="Phobius"/>
    </source>
</evidence>
<comment type="subcellular location">
    <subcellularLocation>
        <location evidence="1">Membrane</location>
    </subcellularLocation>
</comment>
<dbReference type="EMBL" id="CP046620">
    <property type="protein sequence ID" value="QHQ36771.1"/>
    <property type="molecule type" value="Genomic_DNA"/>
</dbReference>
<evidence type="ECO:0000313" key="6">
    <source>
        <dbReference type="EMBL" id="QHQ36771.1"/>
    </source>
</evidence>
<dbReference type="PANTHER" id="PTHR35814:SF1">
    <property type="entry name" value="GLUTATHIONE S-TRANSFERASE-RELATED"/>
    <property type="match status" value="1"/>
</dbReference>
<evidence type="ECO:0000256" key="2">
    <source>
        <dbReference type="ARBA" id="ARBA00022692"/>
    </source>
</evidence>
<gene>
    <name evidence="6" type="ORF">GO499_17100</name>
</gene>
<keyword evidence="3 5" id="KW-1133">Transmembrane helix</keyword>
<feature type="transmembrane region" description="Helical" evidence="5">
    <location>
        <begin position="112"/>
        <end position="133"/>
    </location>
</feature>
<keyword evidence="2 5" id="KW-0812">Transmembrane</keyword>
<dbReference type="RefSeq" id="WP_161863315.1">
    <property type="nucleotide sequence ID" value="NZ_CP046620.1"/>
</dbReference>
<dbReference type="GO" id="GO:0016740">
    <property type="term" value="F:transferase activity"/>
    <property type="evidence" value="ECO:0007669"/>
    <property type="project" value="UniProtKB-KW"/>
</dbReference>
<dbReference type="PANTHER" id="PTHR35814">
    <property type="match status" value="1"/>
</dbReference>
<protein>
    <submittedName>
        <fullName evidence="6">Glutathione S-transferase</fullName>
    </submittedName>
</protein>
<organism evidence="6 7">
    <name type="scientific">Algicella marina</name>
    <dbReference type="NCBI Taxonomy" id="2683284"/>
    <lineage>
        <taxon>Bacteria</taxon>
        <taxon>Pseudomonadati</taxon>
        <taxon>Pseudomonadota</taxon>
        <taxon>Alphaproteobacteria</taxon>
        <taxon>Rhodobacterales</taxon>
        <taxon>Paracoccaceae</taxon>
        <taxon>Algicella</taxon>
    </lineage>
</organism>
<dbReference type="InterPro" id="IPR023352">
    <property type="entry name" value="MAPEG-like_dom_sf"/>
</dbReference>
<evidence type="ECO:0000313" key="7">
    <source>
        <dbReference type="Proteomes" id="UP000464495"/>
    </source>
</evidence>
<feature type="transmembrane region" description="Helical" evidence="5">
    <location>
        <begin position="58"/>
        <end position="75"/>
    </location>
</feature>
<evidence type="ECO:0000256" key="3">
    <source>
        <dbReference type="ARBA" id="ARBA00022989"/>
    </source>
</evidence>
<keyword evidence="4 5" id="KW-0472">Membrane</keyword>
<keyword evidence="6" id="KW-0808">Transferase</keyword>
<evidence type="ECO:0000256" key="4">
    <source>
        <dbReference type="ARBA" id="ARBA00023136"/>
    </source>
</evidence>
<name>A0A6P1T4S5_9RHOB</name>
<dbReference type="Pfam" id="PF01124">
    <property type="entry name" value="MAPEG"/>
    <property type="match status" value="1"/>
</dbReference>
<dbReference type="AlphaFoldDB" id="A0A6P1T4S5"/>
<evidence type="ECO:0000256" key="1">
    <source>
        <dbReference type="ARBA" id="ARBA00004370"/>
    </source>
</evidence>
<dbReference type="InterPro" id="IPR001129">
    <property type="entry name" value="Membr-assoc_MAPEG"/>
</dbReference>
<reference evidence="6 7" key="1">
    <citation type="submission" date="2019-12" db="EMBL/GenBank/DDBJ databases">
        <title>Complete genome sequence of Algicella marina strain 9Alg 56(T) isolated from the red alga Tichocarpus crinitus.</title>
        <authorList>
            <person name="Kim S.-G."/>
            <person name="Nedashkovskaya O.I."/>
        </authorList>
    </citation>
    <scope>NUCLEOTIDE SEQUENCE [LARGE SCALE GENOMIC DNA]</scope>
    <source>
        <strain evidence="6 7">9Alg 56</strain>
    </source>
</reference>
<dbReference type="SUPFAM" id="SSF161084">
    <property type="entry name" value="MAPEG domain-like"/>
    <property type="match status" value="1"/>
</dbReference>
<keyword evidence="7" id="KW-1185">Reference proteome</keyword>
<feature type="transmembrane region" description="Helical" evidence="5">
    <location>
        <begin position="6"/>
        <end position="27"/>
    </location>
</feature>